<feature type="domain" description="TonB-dependent receptor plug" evidence="5">
    <location>
        <begin position="142"/>
        <end position="214"/>
    </location>
</feature>
<dbReference type="InterPro" id="IPR012910">
    <property type="entry name" value="Plug_dom"/>
</dbReference>
<dbReference type="Proteomes" id="UP001310022">
    <property type="component" value="Unassembled WGS sequence"/>
</dbReference>
<dbReference type="AlphaFoldDB" id="A0AAN5AL31"/>
<evidence type="ECO:0000256" key="2">
    <source>
        <dbReference type="ARBA" id="ARBA00023136"/>
    </source>
</evidence>
<keyword evidence="7" id="KW-0675">Receptor</keyword>
<dbReference type="Gene3D" id="2.40.170.20">
    <property type="entry name" value="TonB-dependent receptor, beta-barrel domain"/>
    <property type="match status" value="1"/>
</dbReference>
<evidence type="ECO:0000313" key="7">
    <source>
        <dbReference type="EMBL" id="GJM61046.1"/>
    </source>
</evidence>
<dbReference type="Pfam" id="PF14905">
    <property type="entry name" value="OMP_b-brl_3"/>
    <property type="match status" value="1"/>
</dbReference>
<keyword evidence="4" id="KW-0732">Signal</keyword>
<evidence type="ECO:0000256" key="1">
    <source>
        <dbReference type="ARBA" id="ARBA00004442"/>
    </source>
</evidence>
<dbReference type="GO" id="GO:0009279">
    <property type="term" value="C:cell outer membrane"/>
    <property type="evidence" value="ECO:0007669"/>
    <property type="project" value="UniProtKB-SubCell"/>
</dbReference>
<evidence type="ECO:0000256" key="4">
    <source>
        <dbReference type="SAM" id="SignalP"/>
    </source>
</evidence>
<comment type="caution">
    <text evidence="7">The sequence shown here is derived from an EMBL/GenBank/DDBJ whole genome shotgun (WGS) entry which is preliminary data.</text>
</comment>
<keyword evidence="3" id="KW-0998">Cell outer membrane</keyword>
<dbReference type="EMBL" id="BQKE01000001">
    <property type="protein sequence ID" value="GJM61046.1"/>
    <property type="molecule type" value="Genomic_DNA"/>
</dbReference>
<feature type="chain" id="PRO_5042938711" evidence="4">
    <location>
        <begin position="26"/>
        <end position="780"/>
    </location>
</feature>
<protein>
    <submittedName>
        <fullName evidence="7">TonB-dependent receptor</fullName>
    </submittedName>
</protein>
<evidence type="ECO:0000256" key="3">
    <source>
        <dbReference type="ARBA" id="ARBA00023237"/>
    </source>
</evidence>
<accession>A0AAN5AL31</accession>
<proteinExistence type="predicted"/>
<reference evidence="7 8" key="1">
    <citation type="submission" date="2021-12" db="EMBL/GenBank/DDBJ databases">
        <title>Genome sequencing of bacteria with rrn-lacking chromosome and rrn-plasmid.</title>
        <authorList>
            <person name="Anda M."/>
            <person name="Iwasaki W."/>
        </authorList>
    </citation>
    <scope>NUCLEOTIDE SEQUENCE [LARGE SCALE GENOMIC DNA]</scope>
    <source>
        <strain evidence="7 8">NBRC 15940</strain>
    </source>
</reference>
<dbReference type="InterPro" id="IPR036942">
    <property type="entry name" value="Beta-barrel_TonB_sf"/>
</dbReference>
<keyword evidence="2" id="KW-0472">Membrane</keyword>
<comment type="subcellular location">
    <subcellularLocation>
        <location evidence="1">Cell outer membrane</location>
    </subcellularLocation>
</comment>
<evidence type="ECO:0000259" key="6">
    <source>
        <dbReference type="Pfam" id="PF14905"/>
    </source>
</evidence>
<keyword evidence="8" id="KW-1185">Reference proteome</keyword>
<organism evidence="7 8">
    <name type="scientific">Persicobacter diffluens</name>
    <dbReference type="NCBI Taxonomy" id="981"/>
    <lineage>
        <taxon>Bacteria</taxon>
        <taxon>Pseudomonadati</taxon>
        <taxon>Bacteroidota</taxon>
        <taxon>Cytophagia</taxon>
        <taxon>Cytophagales</taxon>
        <taxon>Persicobacteraceae</taxon>
        <taxon>Persicobacter</taxon>
    </lineage>
</organism>
<evidence type="ECO:0000259" key="5">
    <source>
        <dbReference type="Pfam" id="PF07715"/>
    </source>
</evidence>
<sequence length="780" mass="89077">MKFRLPLFKLAFFLVFLFSLTVTQAQTIVSVSGQFVDSEKDEGVPFATVAIFKNKGDVNPIGSGFSEEDGSFEIILTESGTFFMQVQCMGFDGYEQALAVDISDIKLGQIPLKSQTQMLESVVITGEKVSGTSTPGAMKFNMDAQGSDDMEEIVSNMPGVEMDFDGNASIRGLSVTYLVNGEESGMENPLQEIPKQSIASIELMTNPPVEYASSGPVINIILKEDAKIGNSFRMGGNFGNLNSAKGYVGGSVRTENLTINPWVYYSQRDRETFGNNEQLNYDERFMEQSHTSKNGWRYGSAGTWWAYKFKDKSELSGTIRYSLSDNFSESWNNNDFYDLDSVTFRNTNVRTNENNGFTRDFSYENKYRKTWESGQKLSLRYLMNYKESFSSQHQGSDYIYNAEEDNATILDRGDRTNDNMRHRFQARFTQPINEEMRVVTGYYFDYRKNNQTAEYDRKENEGDWIYNPDRRQDASTETMAHDVFASFTGKWDRFGLNLGMRYKTGKTDIHQWDAGMGVYDDFLNQFSNLNNTIKLSYDLKEEGENIMLSYRNNVRPPSAGQLNPFVNDANPLWITMGNPDLNSTKTHYLELEYLKVGDTYTFKGGAFGRKIFDQVARYQWSEADTIYNSYHNIEGVSVAGLNVYLQKDIVPGLRGTVDGSWSYEYMPDREGDLSKSQTYYFIKGNVEYKFAKNYRIALTGRYTSTKLSNNAQTAGYGSMDINFERKFYDGKGKIYLNIRDVLNTFEQNVLTSSDSFIRDSFAKQETRMFMLGMSFYLNGL</sequence>
<dbReference type="RefSeq" id="WP_338236672.1">
    <property type="nucleotide sequence ID" value="NZ_BQKE01000001.1"/>
</dbReference>
<dbReference type="Pfam" id="PF07715">
    <property type="entry name" value="Plug"/>
    <property type="match status" value="1"/>
</dbReference>
<dbReference type="InterPro" id="IPR041700">
    <property type="entry name" value="OMP_b-brl_3"/>
</dbReference>
<dbReference type="SUPFAM" id="SSF56935">
    <property type="entry name" value="Porins"/>
    <property type="match status" value="1"/>
</dbReference>
<feature type="domain" description="Outer membrane protein beta-barrel" evidence="6">
    <location>
        <begin position="372"/>
        <end position="774"/>
    </location>
</feature>
<evidence type="ECO:0000313" key="8">
    <source>
        <dbReference type="Proteomes" id="UP001310022"/>
    </source>
</evidence>
<name>A0AAN5AL31_9BACT</name>
<feature type="signal peptide" evidence="4">
    <location>
        <begin position="1"/>
        <end position="25"/>
    </location>
</feature>
<gene>
    <name evidence="7" type="ORF">PEDI_15980</name>
</gene>